<evidence type="ECO:0000313" key="4">
    <source>
        <dbReference type="Proteomes" id="UP000251634"/>
    </source>
</evidence>
<protein>
    <submittedName>
        <fullName evidence="3">XRE family transcriptional regulator</fullName>
    </submittedName>
</protein>
<dbReference type="AlphaFoldDB" id="A0A329TGG5"/>
<dbReference type="InterPro" id="IPR001387">
    <property type="entry name" value="Cro/C1-type_HTH"/>
</dbReference>
<dbReference type="PANTHER" id="PTHR46797">
    <property type="entry name" value="HTH-TYPE TRANSCRIPTIONAL REGULATOR"/>
    <property type="match status" value="1"/>
</dbReference>
<reference evidence="3 4" key="1">
    <citation type="submission" date="2018-02" db="EMBL/GenBank/DDBJ databases">
        <title>Complete genome sequencing of Faecalibacterium prausnitzii strains isolated from the human gut.</title>
        <authorList>
            <person name="Fitzgerald B.C."/>
            <person name="Shkoporov A.N."/>
            <person name="Ross P.R."/>
            <person name="Hill C."/>
        </authorList>
    </citation>
    <scope>NUCLEOTIDE SEQUENCE [LARGE SCALE GENOMIC DNA]</scope>
    <source>
        <strain evidence="3 4">APC942/8-14-2</strain>
    </source>
</reference>
<dbReference type="GO" id="GO:0005829">
    <property type="term" value="C:cytosol"/>
    <property type="evidence" value="ECO:0007669"/>
    <property type="project" value="TreeGrafter"/>
</dbReference>
<dbReference type="RefSeq" id="WP_112115948.1">
    <property type="nucleotide sequence ID" value="NZ_PRKZ01000007.1"/>
</dbReference>
<sequence>MDGVNDMDYVGIGKRIRAQRYKLDLSQEELAEMAGISLVHMSHIETANTKLSLPVLVDLACALGVRTDDLIFDKDTLGKDELLEEITLELDGCSKEQLLTLRQILSSSKEAIQKYLER</sequence>
<name>A0A329TGG5_9FIRM</name>
<dbReference type="CDD" id="cd00093">
    <property type="entry name" value="HTH_XRE"/>
    <property type="match status" value="1"/>
</dbReference>
<comment type="caution">
    <text evidence="3">The sequence shown here is derived from an EMBL/GenBank/DDBJ whole genome shotgun (WGS) entry which is preliminary data.</text>
</comment>
<evidence type="ECO:0000313" key="3">
    <source>
        <dbReference type="EMBL" id="RAW48841.1"/>
    </source>
</evidence>
<evidence type="ECO:0000259" key="2">
    <source>
        <dbReference type="PROSITE" id="PS50943"/>
    </source>
</evidence>
<dbReference type="SMART" id="SM00530">
    <property type="entry name" value="HTH_XRE"/>
    <property type="match status" value="1"/>
</dbReference>
<dbReference type="Proteomes" id="UP000251634">
    <property type="component" value="Unassembled WGS sequence"/>
</dbReference>
<evidence type="ECO:0000256" key="1">
    <source>
        <dbReference type="ARBA" id="ARBA00023125"/>
    </source>
</evidence>
<feature type="domain" description="HTH cro/C1-type" evidence="2">
    <location>
        <begin position="16"/>
        <end position="70"/>
    </location>
</feature>
<dbReference type="PANTHER" id="PTHR46797:SF1">
    <property type="entry name" value="METHYLPHOSPHONATE SYNTHASE"/>
    <property type="match status" value="1"/>
</dbReference>
<dbReference type="GO" id="GO:0003700">
    <property type="term" value="F:DNA-binding transcription factor activity"/>
    <property type="evidence" value="ECO:0007669"/>
    <property type="project" value="TreeGrafter"/>
</dbReference>
<proteinExistence type="predicted"/>
<dbReference type="GO" id="GO:0003677">
    <property type="term" value="F:DNA binding"/>
    <property type="evidence" value="ECO:0007669"/>
    <property type="project" value="UniProtKB-KW"/>
</dbReference>
<accession>A0A329TGG5</accession>
<dbReference type="InterPro" id="IPR050807">
    <property type="entry name" value="TransReg_Diox_bact_type"/>
</dbReference>
<dbReference type="PROSITE" id="PS50943">
    <property type="entry name" value="HTH_CROC1"/>
    <property type="match status" value="1"/>
</dbReference>
<dbReference type="SUPFAM" id="SSF47413">
    <property type="entry name" value="lambda repressor-like DNA-binding domains"/>
    <property type="match status" value="1"/>
</dbReference>
<dbReference type="InterPro" id="IPR010982">
    <property type="entry name" value="Lambda_DNA-bd_dom_sf"/>
</dbReference>
<dbReference type="Gene3D" id="1.10.260.40">
    <property type="entry name" value="lambda repressor-like DNA-binding domains"/>
    <property type="match status" value="1"/>
</dbReference>
<dbReference type="Pfam" id="PF01381">
    <property type="entry name" value="HTH_3"/>
    <property type="match status" value="1"/>
</dbReference>
<gene>
    <name evidence="3" type="ORF">C4N25_09975</name>
</gene>
<organism evidence="3 4">
    <name type="scientific">Faecalibacterium prausnitzii</name>
    <dbReference type="NCBI Taxonomy" id="853"/>
    <lineage>
        <taxon>Bacteria</taxon>
        <taxon>Bacillati</taxon>
        <taxon>Bacillota</taxon>
        <taxon>Clostridia</taxon>
        <taxon>Eubacteriales</taxon>
        <taxon>Oscillospiraceae</taxon>
        <taxon>Faecalibacterium</taxon>
    </lineage>
</organism>
<keyword evidence="1" id="KW-0238">DNA-binding</keyword>
<dbReference type="EMBL" id="PRKZ01000007">
    <property type="protein sequence ID" value="RAW48841.1"/>
    <property type="molecule type" value="Genomic_DNA"/>
</dbReference>